<evidence type="ECO:0000313" key="1">
    <source>
        <dbReference type="EMBL" id="GAF84168.1"/>
    </source>
</evidence>
<sequence>MNLTRFSLILIDITDFAGNYKTDESQILTGKFNIKGGDILIPELEKTFAIRNKFFFYLDKP</sequence>
<dbReference type="EMBL" id="BARS01003554">
    <property type="protein sequence ID" value="GAF84168.1"/>
    <property type="molecule type" value="Genomic_DNA"/>
</dbReference>
<proteinExistence type="predicted"/>
<accession>X0SSM7</accession>
<feature type="non-terminal residue" evidence="1">
    <location>
        <position position="61"/>
    </location>
</feature>
<comment type="caution">
    <text evidence="1">The sequence shown here is derived from an EMBL/GenBank/DDBJ whole genome shotgun (WGS) entry which is preliminary data.</text>
</comment>
<name>X0SSM7_9ZZZZ</name>
<gene>
    <name evidence="1" type="ORF">S01H1_06894</name>
</gene>
<protein>
    <submittedName>
        <fullName evidence="1">Uncharacterized protein</fullName>
    </submittedName>
</protein>
<reference evidence="1" key="1">
    <citation type="journal article" date="2014" name="Front. Microbiol.">
        <title>High frequency of phylogenetically diverse reductive dehalogenase-homologous genes in deep subseafloor sedimentary metagenomes.</title>
        <authorList>
            <person name="Kawai M."/>
            <person name="Futagami T."/>
            <person name="Toyoda A."/>
            <person name="Takaki Y."/>
            <person name="Nishi S."/>
            <person name="Hori S."/>
            <person name="Arai W."/>
            <person name="Tsubouchi T."/>
            <person name="Morono Y."/>
            <person name="Uchiyama I."/>
            <person name="Ito T."/>
            <person name="Fujiyama A."/>
            <person name="Inagaki F."/>
            <person name="Takami H."/>
        </authorList>
    </citation>
    <scope>NUCLEOTIDE SEQUENCE</scope>
    <source>
        <strain evidence="1">Expedition CK06-06</strain>
    </source>
</reference>
<dbReference type="AlphaFoldDB" id="X0SSM7"/>
<organism evidence="1">
    <name type="scientific">marine sediment metagenome</name>
    <dbReference type="NCBI Taxonomy" id="412755"/>
    <lineage>
        <taxon>unclassified sequences</taxon>
        <taxon>metagenomes</taxon>
        <taxon>ecological metagenomes</taxon>
    </lineage>
</organism>